<dbReference type="InterPro" id="IPR036388">
    <property type="entry name" value="WH-like_DNA-bd_sf"/>
</dbReference>
<dbReference type="CDD" id="cd05466">
    <property type="entry name" value="PBP2_LTTR_substrate"/>
    <property type="match status" value="1"/>
</dbReference>
<proteinExistence type="inferred from homology"/>
<dbReference type="eggNOG" id="COG0583">
    <property type="taxonomic scope" value="Bacteria"/>
</dbReference>
<dbReference type="Pfam" id="PF03466">
    <property type="entry name" value="LysR_substrate"/>
    <property type="match status" value="1"/>
</dbReference>
<dbReference type="OrthoDB" id="9803735at2"/>
<reference evidence="6 7" key="1">
    <citation type="journal article" date="2015" name="Genome Announc.">
        <title>Expanding the biotechnology potential of lactobacilli through comparative genomics of 213 strains and associated genera.</title>
        <authorList>
            <person name="Sun Z."/>
            <person name="Harris H.M."/>
            <person name="McCann A."/>
            <person name="Guo C."/>
            <person name="Argimon S."/>
            <person name="Zhang W."/>
            <person name="Yang X."/>
            <person name="Jeffery I.B."/>
            <person name="Cooney J.C."/>
            <person name="Kagawa T.F."/>
            <person name="Liu W."/>
            <person name="Song Y."/>
            <person name="Salvetti E."/>
            <person name="Wrobel A."/>
            <person name="Rasinkangas P."/>
            <person name="Parkhill J."/>
            <person name="Rea M.C."/>
            <person name="O'Sullivan O."/>
            <person name="Ritari J."/>
            <person name="Douillard F.P."/>
            <person name="Paul Ross R."/>
            <person name="Yang R."/>
            <person name="Briner A.E."/>
            <person name="Felis G.E."/>
            <person name="de Vos W.M."/>
            <person name="Barrangou R."/>
            <person name="Klaenhammer T.R."/>
            <person name="Caufield P.W."/>
            <person name="Cui Y."/>
            <person name="Zhang H."/>
            <person name="O'Toole P.W."/>
        </authorList>
    </citation>
    <scope>NUCLEOTIDE SEQUENCE [LARGE SCALE GENOMIC DNA]</scope>
    <source>
        <strain evidence="6 7">DSM 15814</strain>
    </source>
</reference>
<feature type="domain" description="HTH lysR-type" evidence="5">
    <location>
        <begin position="1"/>
        <end position="59"/>
    </location>
</feature>
<organism evidence="6 7">
    <name type="scientific">Furfurilactobacillus rossiae DSM 15814</name>
    <dbReference type="NCBI Taxonomy" id="1114972"/>
    <lineage>
        <taxon>Bacteria</taxon>
        <taxon>Bacillati</taxon>
        <taxon>Bacillota</taxon>
        <taxon>Bacilli</taxon>
        <taxon>Lactobacillales</taxon>
        <taxon>Lactobacillaceae</taxon>
        <taxon>Furfurilactobacillus</taxon>
    </lineage>
</organism>
<evidence type="ECO:0000256" key="4">
    <source>
        <dbReference type="ARBA" id="ARBA00023163"/>
    </source>
</evidence>
<dbReference type="Gene3D" id="3.40.190.290">
    <property type="match status" value="1"/>
</dbReference>
<dbReference type="GO" id="GO:0003677">
    <property type="term" value="F:DNA binding"/>
    <property type="evidence" value="ECO:0007669"/>
    <property type="project" value="UniProtKB-KW"/>
</dbReference>
<comment type="similarity">
    <text evidence="1">Belongs to the LysR transcriptional regulatory family.</text>
</comment>
<dbReference type="PANTHER" id="PTHR30346">
    <property type="entry name" value="TRANSCRIPTIONAL DUAL REGULATOR HCAR-RELATED"/>
    <property type="match status" value="1"/>
</dbReference>
<dbReference type="PATRIC" id="fig|1114972.6.peg.1437"/>
<keyword evidence="4" id="KW-0804">Transcription</keyword>
<dbReference type="GO" id="GO:0032993">
    <property type="term" value="C:protein-DNA complex"/>
    <property type="evidence" value="ECO:0007669"/>
    <property type="project" value="TreeGrafter"/>
</dbReference>
<dbReference type="Gene3D" id="1.10.10.10">
    <property type="entry name" value="Winged helix-like DNA-binding domain superfamily/Winged helix DNA-binding domain"/>
    <property type="match status" value="1"/>
</dbReference>
<dbReference type="SUPFAM" id="SSF46785">
    <property type="entry name" value="Winged helix' DNA-binding domain"/>
    <property type="match status" value="1"/>
</dbReference>
<dbReference type="GO" id="GO:0003700">
    <property type="term" value="F:DNA-binding transcription factor activity"/>
    <property type="evidence" value="ECO:0007669"/>
    <property type="project" value="InterPro"/>
</dbReference>
<evidence type="ECO:0000256" key="1">
    <source>
        <dbReference type="ARBA" id="ARBA00009437"/>
    </source>
</evidence>
<evidence type="ECO:0000256" key="3">
    <source>
        <dbReference type="ARBA" id="ARBA00023125"/>
    </source>
</evidence>
<evidence type="ECO:0000259" key="5">
    <source>
        <dbReference type="PROSITE" id="PS50931"/>
    </source>
</evidence>
<dbReference type="SUPFAM" id="SSF53850">
    <property type="entry name" value="Periplasmic binding protein-like II"/>
    <property type="match status" value="1"/>
</dbReference>
<dbReference type="PANTHER" id="PTHR30346:SF9">
    <property type="entry name" value="LYSR FAMILY TRANSCRIPTIONAL REGULATOR"/>
    <property type="match status" value="1"/>
</dbReference>
<comment type="caution">
    <text evidence="6">The sequence shown here is derived from an EMBL/GenBank/DDBJ whole genome shotgun (WGS) entry which is preliminary data.</text>
</comment>
<sequence length="301" mass="33644">MTIDDLRAFIATYEAQSVSNAAVSLQMTQSALSKRLKGIQQEVDAELISTANRRSLQITESGETFYRYAQQLLSQYNEMREAVTTVEDLRRGSIRIGSVPIMSQYGLMQALTNFMQDYPNVSVQLQETEGQRIVSALQSQLLDAIIIRDLNTAYLQHHHLSQINLLDDELVVVLPANHPLAKKATLAPADLADNAFTSLPQGSGVYETLIKLCQAAGFTPSIHFESTHIETILSVVANSQQCTLLFKESVRPFMTDQLVMRPLTTPVTSHLQFVYDPDRHNAAVQQLLRYIQSAIKSQPQH</sequence>
<dbReference type="EMBL" id="AZFF01000024">
    <property type="protein sequence ID" value="KRL53113.1"/>
    <property type="molecule type" value="Genomic_DNA"/>
</dbReference>
<accession>A0A0R1R8S0</accession>
<keyword evidence="3" id="KW-0238">DNA-binding</keyword>
<dbReference type="Proteomes" id="UP000051999">
    <property type="component" value="Unassembled WGS sequence"/>
</dbReference>
<name>A0A0R1R8S0_9LACO</name>
<dbReference type="InterPro" id="IPR036390">
    <property type="entry name" value="WH_DNA-bd_sf"/>
</dbReference>
<protein>
    <submittedName>
        <fullName evidence="6">Transcriptional regulator</fullName>
    </submittedName>
</protein>
<keyword evidence="2" id="KW-0805">Transcription regulation</keyword>
<dbReference type="Pfam" id="PF00126">
    <property type="entry name" value="HTH_1"/>
    <property type="match status" value="1"/>
</dbReference>
<evidence type="ECO:0000313" key="7">
    <source>
        <dbReference type="Proteomes" id="UP000051999"/>
    </source>
</evidence>
<gene>
    <name evidence="6" type="ORF">FD35_GL001417</name>
</gene>
<dbReference type="RefSeq" id="WP_017260637.1">
    <property type="nucleotide sequence ID" value="NZ_AUAW01000026.1"/>
</dbReference>
<evidence type="ECO:0000313" key="6">
    <source>
        <dbReference type="EMBL" id="KRL53113.1"/>
    </source>
</evidence>
<keyword evidence="7" id="KW-1185">Reference proteome</keyword>
<dbReference type="STRING" id="1114972.FD35_GL001417"/>
<dbReference type="AlphaFoldDB" id="A0A0R1R8S0"/>
<evidence type="ECO:0000256" key="2">
    <source>
        <dbReference type="ARBA" id="ARBA00023015"/>
    </source>
</evidence>
<dbReference type="InterPro" id="IPR000847">
    <property type="entry name" value="LysR_HTH_N"/>
</dbReference>
<dbReference type="InterPro" id="IPR005119">
    <property type="entry name" value="LysR_subst-bd"/>
</dbReference>
<dbReference type="PROSITE" id="PS50931">
    <property type="entry name" value="HTH_LYSR"/>
    <property type="match status" value="1"/>
</dbReference>